<sequence length="713" mass="80058">MNRQTREIKSFFYSQYFSDGLRITFGVLLPSILMAQFNQLETGLTLSLGALCVSGADNPGPVIHKRNGMLICGLLMFIVAIATGFARLNVVSMGIEIVALAFFFSMFTVYGNRAASIGTACLLIMILMMEKALLPSEVLGYSATIWVGSIWYTLLSITFFSIRPYRAAQQAIGENMLDVSKFLRIKADFYKPDTDIEENYHKVVSQQIHVSHNQDAVRELLFKSRLVVKESTNASRILVLTFVDLVDLFEQIMATHYDYATIREKFGKTGILDDIAYVLSFIADELDNLGFAIQANSRYKHTVDVNPKLEKLKEKIDQLGTESIGVSNLVLKKILINLRNLNQSIVNISDYNNSKSAALLENRAEVEYSKFVSHQEYDLQVYIDNLAFSSSIFKHSLRVALVCLIGFLAAKTLTHGHHSYWILLTIIVILKPGFSLTKQRNYQRLIGTIGGGVIGILILTFIPDTTAQFVFLMIFMIAAYSFQRLNYIVSVIFMTPYVLILFKFLGVGHVVEERVIDTLIGSVIAFIASYIIFPTWEFELIKSTLNDVLKANISYLMKVAESLSGKNVNTTEYKLARKDVYVYSANLSAAFERMTSEPKRKQQHIKEVHKFVVLNHILASYIANIASTMISAGHAKVQPENLKLVKRSIILLYDSAKKISPAIQEPSKIVIPPVLPHAEKTEGNLEAHLLKEQLEFITKVSADIAKVTDAILE</sequence>
<dbReference type="PANTHER" id="PTHR30509">
    <property type="entry name" value="P-HYDROXYBENZOIC ACID EFFLUX PUMP SUBUNIT-RELATED"/>
    <property type="match status" value="1"/>
</dbReference>
<dbReference type="OrthoDB" id="8670769at2"/>
<keyword evidence="4 7" id="KW-1133">Transmembrane helix</keyword>
<dbReference type="RefSeq" id="WP_008512714.1">
    <property type="nucleotide sequence ID" value="NZ_CM001403.1"/>
</dbReference>
<keyword evidence="3 7" id="KW-0812">Transmembrane</keyword>
<evidence type="ECO:0000256" key="7">
    <source>
        <dbReference type="SAM" id="Phobius"/>
    </source>
</evidence>
<accession>H1YDR5</accession>
<keyword evidence="2" id="KW-1003">Cell membrane</keyword>
<dbReference type="Pfam" id="PF13515">
    <property type="entry name" value="FUSC_2"/>
    <property type="match status" value="1"/>
</dbReference>
<keyword evidence="5 7" id="KW-0472">Membrane</keyword>
<keyword evidence="11" id="KW-1185">Reference proteome</keyword>
<feature type="transmembrane region" description="Helical" evidence="7">
    <location>
        <begin position="449"/>
        <end position="479"/>
    </location>
</feature>
<name>H1YDR5_9SPHI</name>
<feature type="transmembrane region" description="Helical" evidence="7">
    <location>
        <begin position="485"/>
        <end position="506"/>
    </location>
</feature>
<comment type="similarity">
    <text evidence="6">Belongs to the YccS/YhfK family.</text>
</comment>
<feature type="domain" description="Integral membrane bound transporter" evidence="9">
    <location>
        <begin position="408"/>
        <end position="527"/>
    </location>
</feature>
<feature type="transmembrane region" description="Helical" evidence="7">
    <location>
        <begin position="20"/>
        <end position="37"/>
    </location>
</feature>
<feature type="transmembrane region" description="Helical" evidence="7">
    <location>
        <begin position="139"/>
        <end position="162"/>
    </location>
</feature>
<evidence type="ECO:0000256" key="1">
    <source>
        <dbReference type="ARBA" id="ARBA00004651"/>
    </source>
</evidence>
<evidence type="ECO:0000256" key="6">
    <source>
        <dbReference type="ARBA" id="ARBA00043993"/>
    </source>
</evidence>
<evidence type="ECO:0000256" key="5">
    <source>
        <dbReference type="ARBA" id="ARBA00023136"/>
    </source>
</evidence>
<evidence type="ECO:0000256" key="3">
    <source>
        <dbReference type="ARBA" id="ARBA00022692"/>
    </source>
</evidence>
<dbReference type="GO" id="GO:0005886">
    <property type="term" value="C:plasma membrane"/>
    <property type="evidence" value="ECO:0007669"/>
    <property type="project" value="UniProtKB-SubCell"/>
</dbReference>
<evidence type="ECO:0000313" key="10">
    <source>
        <dbReference type="EMBL" id="EHQ30754.1"/>
    </source>
</evidence>
<protein>
    <submittedName>
        <fullName evidence="10">Uncharacterized protein</fullName>
    </submittedName>
</protein>
<reference evidence="10" key="1">
    <citation type="submission" date="2011-09" db="EMBL/GenBank/DDBJ databases">
        <title>The permanent draft genome of Mucilaginibacter paludis DSM 18603.</title>
        <authorList>
            <consortium name="US DOE Joint Genome Institute (JGI-PGF)"/>
            <person name="Lucas S."/>
            <person name="Han J."/>
            <person name="Lapidus A."/>
            <person name="Bruce D."/>
            <person name="Goodwin L."/>
            <person name="Pitluck S."/>
            <person name="Peters L."/>
            <person name="Kyrpides N."/>
            <person name="Mavromatis K."/>
            <person name="Ivanova N."/>
            <person name="Mikhailova N."/>
            <person name="Held B."/>
            <person name="Detter J.C."/>
            <person name="Tapia R."/>
            <person name="Han C."/>
            <person name="Land M."/>
            <person name="Hauser L."/>
            <person name="Markowitz V."/>
            <person name="Cheng J.-F."/>
            <person name="Hugenholtz P."/>
            <person name="Woyke T."/>
            <person name="Wu D."/>
            <person name="Tindall B."/>
            <person name="Brambilla E."/>
            <person name="Klenk H.-P."/>
            <person name="Eisen J.A."/>
        </authorList>
    </citation>
    <scope>NUCLEOTIDE SEQUENCE [LARGE SCALE GENOMIC DNA]</scope>
    <source>
        <strain evidence="10">DSM 18603</strain>
    </source>
</reference>
<feature type="transmembrane region" description="Helical" evidence="7">
    <location>
        <begin position="98"/>
        <end position="127"/>
    </location>
</feature>
<feature type="transmembrane region" description="Helical" evidence="7">
    <location>
        <begin position="420"/>
        <end position="437"/>
    </location>
</feature>
<feature type="domain" description="Integral membrane protein YccS N-terminal" evidence="8">
    <location>
        <begin position="69"/>
        <end position="343"/>
    </location>
</feature>
<evidence type="ECO:0000259" key="8">
    <source>
        <dbReference type="Pfam" id="PF12805"/>
    </source>
</evidence>
<feature type="transmembrane region" description="Helical" evidence="7">
    <location>
        <begin position="397"/>
        <end position="414"/>
    </location>
</feature>
<feature type="transmembrane region" description="Helical" evidence="7">
    <location>
        <begin position="68"/>
        <end position="86"/>
    </location>
</feature>
<dbReference type="STRING" id="714943.Mucpa_6704"/>
<dbReference type="InterPro" id="IPR032692">
    <property type="entry name" value="YccS_N"/>
</dbReference>
<comment type="subcellular location">
    <subcellularLocation>
        <location evidence="1">Cell membrane</location>
        <topology evidence="1">Multi-pass membrane protein</topology>
    </subcellularLocation>
</comment>
<dbReference type="PANTHER" id="PTHR30509:SF9">
    <property type="entry name" value="MULTIDRUG RESISTANCE PROTEIN MDTO"/>
    <property type="match status" value="1"/>
</dbReference>
<evidence type="ECO:0000313" key="11">
    <source>
        <dbReference type="Proteomes" id="UP000002774"/>
    </source>
</evidence>
<organism evidence="10 11">
    <name type="scientific">Mucilaginibacter paludis DSM 18603</name>
    <dbReference type="NCBI Taxonomy" id="714943"/>
    <lineage>
        <taxon>Bacteria</taxon>
        <taxon>Pseudomonadati</taxon>
        <taxon>Bacteroidota</taxon>
        <taxon>Sphingobacteriia</taxon>
        <taxon>Sphingobacteriales</taxon>
        <taxon>Sphingobacteriaceae</taxon>
        <taxon>Mucilaginibacter</taxon>
    </lineage>
</organism>
<dbReference type="EMBL" id="CM001403">
    <property type="protein sequence ID" value="EHQ30754.1"/>
    <property type="molecule type" value="Genomic_DNA"/>
</dbReference>
<dbReference type="eggNOG" id="COG1289">
    <property type="taxonomic scope" value="Bacteria"/>
</dbReference>
<feature type="transmembrane region" description="Helical" evidence="7">
    <location>
        <begin position="518"/>
        <end position="536"/>
    </location>
</feature>
<proteinExistence type="inferred from homology"/>
<evidence type="ECO:0000259" key="9">
    <source>
        <dbReference type="Pfam" id="PF13515"/>
    </source>
</evidence>
<evidence type="ECO:0000256" key="4">
    <source>
        <dbReference type="ARBA" id="ARBA00022989"/>
    </source>
</evidence>
<dbReference type="HOGENOM" id="CLU_013315_0_1_10"/>
<dbReference type="Pfam" id="PF12805">
    <property type="entry name" value="FUSC-like"/>
    <property type="match status" value="1"/>
</dbReference>
<gene>
    <name evidence="10" type="ORF">Mucpa_6704</name>
</gene>
<evidence type="ECO:0000256" key="2">
    <source>
        <dbReference type="ARBA" id="ARBA00022475"/>
    </source>
</evidence>
<dbReference type="Proteomes" id="UP000002774">
    <property type="component" value="Chromosome"/>
</dbReference>
<dbReference type="InterPro" id="IPR049453">
    <property type="entry name" value="Memb_transporter_dom"/>
</dbReference>
<dbReference type="AlphaFoldDB" id="H1YDR5"/>